<reference evidence="11 12" key="1">
    <citation type="journal article" date="2023" name="Commun. Biol.">
        <title>Reorganization of the ancestral sex-determining regions during the evolution of trioecy in Pleodorina starrii.</title>
        <authorList>
            <person name="Takahashi K."/>
            <person name="Suzuki S."/>
            <person name="Kawai-Toyooka H."/>
            <person name="Yamamoto K."/>
            <person name="Hamaji T."/>
            <person name="Ootsuki R."/>
            <person name="Yamaguchi H."/>
            <person name="Kawachi M."/>
            <person name="Higashiyama T."/>
            <person name="Nozaki H."/>
        </authorList>
    </citation>
    <scope>NUCLEOTIDE SEQUENCE [LARGE SCALE GENOMIC DNA]</scope>
    <source>
        <strain evidence="11 12">NIES-4479</strain>
    </source>
</reference>
<dbReference type="InterPro" id="IPR029058">
    <property type="entry name" value="AB_hydrolase_fold"/>
</dbReference>
<dbReference type="InterPro" id="IPR045550">
    <property type="entry name" value="AARE_N"/>
</dbReference>
<evidence type="ECO:0000256" key="3">
    <source>
        <dbReference type="ARBA" id="ARBA00010040"/>
    </source>
</evidence>
<gene>
    <name evidence="11" type="primary">PLEST011450</name>
    <name evidence="11" type="ORF">PLESTB_001722500</name>
</gene>
<dbReference type="Pfam" id="PF00326">
    <property type="entry name" value="Peptidase_S9"/>
    <property type="match status" value="1"/>
</dbReference>
<organism evidence="11 12">
    <name type="scientific">Pleodorina starrii</name>
    <dbReference type="NCBI Taxonomy" id="330485"/>
    <lineage>
        <taxon>Eukaryota</taxon>
        <taxon>Viridiplantae</taxon>
        <taxon>Chlorophyta</taxon>
        <taxon>core chlorophytes</taxon>
        <taxon>Chlorophyceae</taxon>
        <taxon>CS clade</taxon>
        <taxon>Chlamydomonadales</taxon>
        <taxon>Volvocaceae</taxon>
        <taxon>Pleodorina</taxon>
    </lineage>
</organism>
<evidence type="ECO:0000259" key="10">
    <source>
        <dbReference type="Pfam" id="PF19283"/>
    </source>
</evidence>
<evidence type="ECO:0000256" key="4">
    <source>
        <dbReference type="ARBA" id="ARBA00011881"/>
    </source>
</evidence>
<dbReference type="GO" id="GO:0006508">
    <property type="term" value="P:proteolysis"/>
    <property type="evidence" value="ECO:0007669"/>
    <property type="project" value="InterPro"/>
</dbReference>
<evidence type="ECO:0000313" key="12">
    <source>
        <dbReference type="Proteomes" id="UP001165080"/>
    </source>
</evidence>
<name>A0A9W6F9V8_9CHLO</name>
<keyword evidence="6" id="KW-0963">Cytoplasm</keyword>
<comment type="subcellular location">
    <subcellularLocation>
        <location evidence="2">Cytoplasm</location>
    </subcellularLocation>
</comment>
<dbReference type="Gene3D" id="3.40.50.1820">
    <property type="entry name" value="alpha/beta hydrolase"/>
    <property type="match status" value="1"/>
</dbReference>
<dbReference type="Pfam" id="PF19283">
    <property type="entry name" value="APEH_N"/>
    <property type="match status" value="1"/>
</dbReference>
<feature type="region of interest" description="Disordered" evidence="8">
    <location>
        <begin position="357"/>
        <end position="399"/>
    </location>
</feature>
<comment type="caution">
    <text evidence="11">The sequence shown here is derived from an EMBL/GenBank/DDBJ whole genome shotgun (WGS) entry which is preliminary data.</text>
</comment>
<keyword evidence="12" id="KW-1185">Reference proteome</keyword>
<evidence type="ECO:0000256" key="6">
    <source>
        <dbReference type="ARBA" id="ARBA00022490"/>
    </source>
</evidence>
<dbReference type="GO" id="GO:0008242">
    <property type="term" value="F:omega peptidase activity"/>
    <property type="evidence" value="ECO:0007669"/>
    <property type="project" value="UniProtKB-EC"/>
</dbReference>
<evidence type="ECO:0000259" key="9">
    <source>
        <dbReference type="Pfam" id="PF00326"/>
    </source>
</evidence>
<evidence type="ECO:0000256" key="7">
    <source>
        <dbReference type="ARBA" id="ARBA00022801"/>
    </source>
</evidence>
<dbReference type="SUPFAM" id="SSF53474">
    <property type="entry name" value="alpha/beta-Hydrolases"/>
    <property type="match status" value="1"/>
</dbReference>
<comment type="subunit">
    <text evidence="4">Homotetramer.</text>
</comment>
<dbReference type="InterPro" id="IPR001375">
    <property type="entry name" value="Peptidase_S9_cat"/>
</dbReference>
<dbReference type="GO" id="GO:0004252">
    <property type="term" value="F:serine-type endopeptidase activity"/>
    <property type="evidence" value="ECO:0007669"/>
    <property type="project" value="TreeGrafter"/>
</dbReference>
<protein>
    <recommendedName>
        <fullName evidence="5">acylaminoacyl-peptidase</fullName>
        <ecNumber evidence="5">3.4.19.1</ecNumber>
    </recommendedName>
</protein>
<dbReference type="Proteomes" id="UP001165080">
    <property type="component" value="Unassembled WGS sequence"/>
</dbReference>
<feature type="compositionally biased region" description="Low complexity" evidence="8">
    <location>
        <begin position="977"/>
        <end position="991"/>
    </location>
</feature>
<evidence type="ECO:0000256" key="8">
    <source>
        <dbReference type="SAM" id="MobiDB-lite"/>
    </source>
</evidence>
<dbReference type="PANTHER" id="PTHR42776">
    <property type="entry name" value="SERINE PEPTIDASE S9 FAMILY MEMBER"/>
    <property type="match status" value="1"/>
</dbReference>
<comment type="catalytic activity">
    <reaction evidence="1">
        <text>Cleavage of an N-acetyl or N-formyl amino acid from the N-terminus of a polypeptide.</text>
        <dbReference type="EC" id="3.4.19.1"/>
    </reaction>
</comment>
<dbReference type="AlphaFoldDB" id="A0A9W6F9V8"/>
<evidence type="ECO:0000256" key="2">
    <source>
        <dbReference type="ARBA" id="ARBA00004496"/>
    </source>
</evidence>
<accession>A0A9W6F9V8</accession>
<dbReference type="PANTHER" id="PTHR42776:SF4">
    <property type="entry name" value="ACYLAMINO-ACID-RELEASING ENZYME"/>
    <property type="match status" value="1"/>
</dbReference>
<proteinExistence type="inferred from homology"/>
<dbReference type="EC" id="3.4.19.1" evidence="5"/>
<dbReference type="GO" id="GO:0005737">
    <property type="term" value="C:cytoplasm"/>
    <property type="evidence" value="ECO:0007669"/>
    <property type="project" value="UniProtKB-SubCell"/>
</dbReference>
<evidence type="ECO:0000256" key="1">
    <source>
        <dbReference type="ARBA" id="ARBA00000721"/>
    </source>
</evidence>
<feature type="region of interest" description="Disordered" evidence="8">
    <location>
        <begin position="965"/>
        <end position="1000"/>
    </location>
</feature>
<feature type="domain" description="Peptidase S9 prolyl oligopeptidase catalytic" evidence="9">
    <location>
        <begin position="738"/>
        <end position="959"/>
    </location>
</feature>
<evidence type="ECO:0000313" key="11">
    <source>
        <dbReference type="EMBL" id="GLC61140.1"/>
    </source>
</evidence>
<dbReference type="EMBL" id="BRXU01000042">
    <property type="protein sequence ID" value="GLC61140.1"/>
    <property type="molecule type" value="Genomic_DNA"/>
</dbReference>
<sequence length="1000" mass="102843">MQAQFRQRPSHTHMTVVTLTVRRVCSQGVRRLASLRVSGQLGFGCARTTRALPTVFGTPKSVRLQRAAPADRPVPHAHCSRLAPMTTTTTTTTGTAIEAAVAMAAELSAADAASGASGPSEQPSGVASEAALLAAFSEVPTLSRVVARAAAGPGGGVTITATLQQRNLPANAQRRFNITAALQPPELTTTTTTTTTTGAIREEGPISALVGLPQELHADVQMVSVSPSGRQQLVVVKGPNDSTALMLQIWRGARMVMELAVPKALHGPLVNDGYFASGAAWTADESAVVYTAETPAPERTPAWCGPESLKDAAGARSWRGVGAAVEDWGELNSGKRPPAPFVLDLERREVTKVPGLPAEHTFGQPTWCPPQPAASSATHGSVGEAPTATTAASTTTTTGGGPTGLVLVAWPHAAPPSFPRLAASLNPRKLGVIFCYNRSAHLYHVAVTRGADGRLRFGPSAATRLAPSLESGLSPTFSPGGEALVFVSHSEAVATGTHGATARLYRLDWSPQEGAPAGGPGSEPTLLVDVVDRPAGHSAFPGLYTASLPDDGFVGPTTLLVNTQWGAVNAIAAIDTAAAVAGAPPTALTPVEPVAAGYGNWTLVGVAGGLAVASRVAPDSPAELYVARLPDDPALLTRPTGAASLSWRPLELGSPGYGSLGGGGGGGSLRAELPAVVQEALDKLEFQVLRVSPRSGDTSAPFDCLVWLPRNRTGPLPAVLSPHGGPHTAVTLGWYPSFAFLTALGYAVLCPNFRGSTGYGQAALGSLPGAIGSQDVADCMAALEAAVEEGFVDPRRVSVVGGSHGGFLTAHLLGQQPGAFRSGVMRNPVTNIAAMVAASDIPDWCYVEAMGSKEGCRRATPAPTPSDLAAMQAASPISHVDSVVAPVFMMLGARDRRVPPLDGLQYLAALRGRDARTAAGGPPPPTRLIVFPEDAHGLDKPQTEFEQWINVVWWLKTYAADPEAAVEAAEGEGEGGAEAADGAGQKGTATAKDADADRAA</sequence>
<feature type="domain" description="Acylamino-acid-releasing enzyme N-terminal" evidence="10">
    <location>
        <begin position="126"/>
        <end position="628"/>
    </location>
</feature>
<feature type="compositionally biased region" description="Low complexity" evidence="8">
    <location>
        <begin position="385"/>
        <end position="397"/>
    </location>
</feature>
<keyword evidence="7" id="KW-0378">Hydrolase</keyword>
<evidence type="ECO:0000256" key="5">
    <source>
        <dbReference type="ARBA" id="ARBA00012917"/>
    </source>
</evidence>
<comment type="similarity">
    <text evidence="3">Belongs to the peptidase S9C family.</text>
</comment>